<evidence type="ECO:0000259" key="11">
    <source>
        <dbReference type="Pfam" id="PF00501"/>
    </source>
</evidence>
<comment type="caution">
    <text evidence="13">The sequence shown here is derived from an EMBL/GenBank/DDBJ whole genome shotgun (WGS) entry which is preliminary data.</text>
</comment>
<dbReference type="InterPro" id="IPR042099">
    <property type="entry name" value="ANL_N_sf"/>
</dbReference>
<evidence type="ECO:0000256" key="9">
    <source>
        <dbReference type="PIRNR" id="PIRNR006444"/>
    </source>
</evidence>
<evidence type="ECO:0000256" key="7">
    <source>
        <dbReference type="ARBA" id="ARBA00068695"/>
    </source>
</evidence>
<comment type="catalytic activity">
    <reaction evidence="9">
        <text>2-phenylacetate + ATP + CoA = phenylacetyl-CoA + AMP + diphosphate</text>
        <dbReference type="Rhea" id="RHEA:20956"/>
        <dbReference type="ChEBI" id="CHEBI:18401"/>
        <dbReference type="ChEBI" id="CHEBI:30616"/>
        <dbReference type="ChEBI" id="CHEBI:33019"/>
        <dbReference type="ChEBI" id="CHEBI:57287"/>
        <dbReference type="ChEBI" id="CHEBI:57390"/>
        <dbReference type="ChEBI" id="CHEBI:456215"/>
        <dbReference type="EC" id="6.2.1.30"/>
    </reaction>
</comment>
<dbReference type="GO" id="GO:0047475">
    <property type="term" value="F:phenylacetate-CoA ligase activity"/>
    <property type="evidence" value="ECO:0007669"/>
    <property type="project" value="UniProtKB-EC"/>
</dbReference>
<dbReference type="FunFam" id="3.40.50.12780:FF:000016">
    <property type="entry name" value="Phenylacetate-coenzyme A ligase"/>
    <property type="match status" value="1"/>
</dbReference>
<dbReference type="PANTHER" id="PTHR43439:SF1">
    <property type="entry name" value="PHENYLACETATE-COENZYME A LIGASE"/>
    <property type="match status" value="1"/>
</dbReference>
<protein>
    <recommendedName>
        <fullName evidence="7 9">Phenylacetate-coenzyme A ligase</fullName>
        <ecNumber evidence="6 9">6.2.1.30</ecNumber>
    </recommendedName>
    <alternativeName>
        <fullName evidence="8 9">Phenylacetyl-CoA ligase</fullName>
    </alternativeName>
</protein>
<dbReference type="AlphaFoldDB" id="A0A7W6ZZ72"/>
<feature type="compositionally biased region" description="Basic and acidic residues" evidence="10">
    <location>
        <begin position="423"/>
        <end position="437"/>
    </location>
</feature>
<evidence type="ECO:0000256" key="2">
    <source>
        <dbReference type="ARBA" id="ARBA00022598"/>
    </source>
</evidence>
<accession>A0A7W6ZZ72</accession>
<keyword evidence="2 9" id="KW-0436">Ligase</keyword>
<dbReference type="PIRSF" id="PIRSF006444">
    <property type="entry name" value="PaaK"/>
    <property type="match status" value="1"/>
</dbReference>
<dbReference type="NCBIfam" id="TIGR02155">
    <property type="entry name" value="PA_CoA_ligase"/>
    <property type="match status" value="1"/>
</dbReference>
<reference evidence="13 14" key="1">
    <citation type="submission" date="2020-08" db="EMBL/GenBank/DDBJ databases">
        <title>Genomic Encyclopedia of Type Strains, Phase IV (KMG-V): Genome sequencing to study the core and pangenomes of soil and plant-associated prokaryotes.</title>
        <authorList>
            <person name="Whitman W."/>
        </authorList>
    </citation>
    <scope>NUCLEOTIDE SEQUENCE [LARGE SCALE GENOMIC DNA]</scope>
    <source>
        <strain evidence="13 14">SEMIA 492</strain>
    </source>
</reference>
<dbReference type="InterPro" id="IPR028154">
    <property type="entry name" value="AMP-dep_Lig_C"/>
</dbReference>
<dbReference type="InterPro" id="IPR011880">
    <property type="entry name" value="PA_CoA_ligase"/>
</dbReference>
<evidence type="ECO:0000256" key="5">
    <source>
        <dbReference type="ARBA" id="ARBA00061566"/>
    </source>
</evidence>
<evidence type="ECO:0000313" key="14">
    <source>
        <dbReference type="Proteomes" id="UP000543836"/>
    </source>
</evidence>
<dbReference type="Gene3D" id="3.40.50.12780">
    <property type="entry name" value="N-terminal domain of ligase-like"/>
    <property type="match status" value="1"/>
</dbReference>
<comment type="function">
    <text evidence="9">Catalyzes the activation of phenylacetic acid (PA) to phenylacetyl-CoA (PA-CoA).</text>
</comment>
<dbReference type="InterPro" id="IPR045851">
    <property type="entry name" value="AMP-bd_C_sf"/>
</dbReference>
<gene>
    <name evidence="13" type="ORF">GGE60_005114</name>
</gene>
<dbReference type="CDD" id="cd05913">
    <property type="entry name" value="PaaK"/>
    <property type="match status" value="1"/>
</dbReference>
<comment type="subunit">
    <text evidence="1">Monomer.</text>
</comment>
<evidence type="ECO:0000256" key="1">
    <source>
        <dbReference type="ARBA" id="ARBA00011245"/>
    </source>
</evidence>
<comment type="similarity">
    <text evidence="5 9">Belongs to the phenylacetyl-CoA ligase family.</text>
</comment>
<organism evidence="13 14">
    <name type="scientific">Rhizobium leucaenae</name>
    <dbReference type="NCBI Taxonomy" id="29450"/>
    <lineage>
        <taxon>Bacteria</taxon>
        <taxon>Pseudomonadati</taxon>
        <taxon>Pseudomonadota</taxon>
        <taxon>Alphaproteobacteria</taxon>
        <taxon>Hyphomicrobiales</taxon>
        <taxon>Rhizobiaceae</taxon>
        <taxon>Rhizobium/Agrobacterium group</taxon>
        <taxon>Rhizobium</taxon>
    </lineage>
</organism>
<dbReference type="GO" id="GO:0010124">
    <property type="term" value="P:phenylacetate catabolic process"/>
    <property type="evidence" value="ECO:0007669"/>
    <property type="project" value="UniProtKB-UniRule"/>
</dbReference>
<proteinExistence type="inferred from homology"/>
<dbReference type="Proteomes" id="UP000543836">
    <property type="component" value="Unassembled WGS sequence"/>
</dbReference>
<dbReference type="EC" id="6.2.1.30" evidence="6 9"/>
<dbReference type="OrthoDB" id="580775at2"/>
<keyword evidence="14" id="KW-1185">Reference proteome</keyword>
<dbReference type="GO" id="GO:0000166">
    <property type="term" value="F:nucleotide binding"/>
    <property type="evidence" value="ECO:0007669"/>
    <property type="project" value="UniProtKB-KW"/>
</dbReference>
<evidence type="ECO:0000313" key="13">
    <source>
        <dbReference type="EMBL" id="MBB4570957.1"/>
    </source>
</evidence>
<dbReference type="Pfam" id="PF00501">
    <property type="entry name" value="AMP-binding"/>
    <property type="match status" value="1"/>
</dbReference>
<comment type="pathway">
    <text evidence="4 9">Aromatic compound metabolism; phenylacetate degradation.</text>
</comment>
<dbReference type="EMBL" id="JACIIG010000018">
    <property type="protein sequence ID" value="MBB4570957.1"/>
    <property type="molecule type" value="Genomic_DNA"/>
</dbReference>
<dbReference type="InterPro" id="IPR051414">
    <property type="entry name" value="Adenylate-forming_Reductase"/>
</dbReference>
<name>A0A7W6ZZ72_9HYPH</name>
<dbReference type="Gene3D" id="3.30.300.30">
    <property type="match status" value="1"/>
</dbReference>
<evidence type="ECO:0000256" key="8">
    <source>
        <dbReference type="ARBA" id="ARBA00075111"/>
    </source>
</evidence>
<feature type="region of interest" description="Disordered" evidence="10">
    <location>
        <begin position="416"/>
        <end position="437"/>
    </location>
</feature>
<keyword evidence="3 9" id="KW-0547">Nucleotide-binding</keyword>
<dbReference type="InterPro" id="IPR049623">
    <property type="entry name" value="PA_CoA_lig_proteobact_actino"/>
</dbReference>
<dbReference type="InterPro" id="IPR000873">
    <property type="entry name" value="AMP-dep_synth/lig_dom"/>
</dbReference>
<sequence>MENLEPRPGGDLEAIETASRDEIGGLQLKRMKWSLTHAYENSSFYRQRFDEAGVHPSDLKTLSDLAKFPFTTKKDLRDTYPFGMFAVPREKLARIHASSGTTGKPTVVGYTQKDIDTWATVVARSIRASGGRAGDIVHVAYGYGLFTGGLGAHYGAEKLGCTVVPISGGMTERQVTLIQDFKPRIIMVTPSYMLSILDEFRRQDVDPRESSLAVGIFGAEPWTNAMREEIERAFDMHAVDIYGLSEVMGPGVANECVETKDGLHIWEDHFYPEIIDPETGAVLPDGELGELVFTTLTKEGLPIIRYRTRDLTRLLPGTARTMRRMEKVTGRSDDMMILRGVNVFPTQIEEQILKCRGLAPHFQIELTRAGRMDNMIVHVECIDDAAEDGVRAGSAKELAHHIKSIVGVSTKIEVHSPGGVARSEGKAKRVVDKRPKE</sequence>
<feature type="domain" description="AMP-dependent ligase C-terminal" evidence="12">
    <location>
        <begin position="340"/>
        <end position="434"/>
    </location>
</feature>
<dbReference type="PANTHER" id="PTHR43439">
    <property type="entry name" value="PHENYLACETATE-COENZYME A LIGASE"/>
    <property type="match status" value="1"/>
</dbReference>
<evidence type="ECO:0000256" key="6">
    <source>
        <dbReference type="ARBA" id="ARBA00066629"/>
    </source>
</evidence>
<evidence type="ECO:0000256" key="3">
    <source>
        <dbReference type="ARBA" id="ARBA00022741"/>
    </source>
</evidence>
<dbReference type="RefSeq" id="WP_028754272.1">
    <property type="nucleotide sequence ID" value="NZ_JACIIG010000018.1"/>
</dbReference>
<dbReference type="UniPathway" id="UPA00930"/>
<dbReference type="SUPFAM" id="SSF56801">
    <property type="entry name" value="Acetyl-CoA synthetase-like"/>
    <property type="match status" value="1"/>
</dbReference>
<evidence type="ECO:0000256" key="4">
    <source>
        <dbReference type="ARBA" id="ARBA00060591"/>
    </source>
</evidence>
<evidence type="ECO:0000259" key="12">
    <source>
        <dbReference type="Pfam" id="PF14535"/>
    </source>
</evidence>
<dbReference type="Pfam" id="PF14535">
    <property type="entry name" value="AMP-binding_C_2"/>
    <property type="match status" value="1"/>
</dbReference>
<feature type="domain" description="AMP-dependent synthetase/ligase" evidence="11">
    <location>
        <begin position="86"/>
        <end position="293"/>
    </location>
</feature>
<evidence type="ECO:0000256" key="10">
    <source>
        <dbReference type="SAM" id="MobiDB-lite"/>
    </source>
</evidence>